<sequence>MQRIVILGNAGSGKSTLAREMGERLKLPVVHLDKLFWGPGWSKPQNEVFRARVNEAISGDDWVCEGNYYRQTFDLRLPRADLIVWLDTPRTTCLSRIVLRSALNRPRPDLPVGCSERLDKEFLSFLRYVWNFDRNSRPHIEAERLARGPLVPMMRLRGSRQISGFVSSLAREPTPRR</sequence>
<dbReference type="AlphaFoldDB" id="A0A1G9KAB9"/>
<evidence type="ECO:0000313" key="2">
    <source>
        <dbReference type="Proteomes" id="UP000198894"/>
    </source>
</evidence>
<gene>
    <name evidence="1" type="ORF">SAMN05428953_13826</name>
</gene>
<dbReference type="EMBL" id="FNEE01000038">
    <property type="protein sequence ID" value="SDL46384.1"/>
    <property type="molecule type" value="Genomic_DNA"/>
</dbReference>
<name>A0A1G9KAB9_9HYPH</name>
<dbReference type="PANTHER" id="PTHR37816">
    <property type="entry name" value="YALI0E33011P"/>
    <property type="match status" value="1"/>
</dbReference>
<evidence type="ECO:0000313" key="1">
    <source>
        <dbReference type="EMBL" id="SDL46384.1"/>
    </source>
</evidence>
<dbReference type="Proteomes" id="UP000198894">
    <property type="component" value="Unassembled WGS sequence"/>
</dbReference>
<dbReference type="InterPro" id="IPR027417">
    <property type="entry name" value="P-loop_NTPase"/>
</dbReference>
<dbReference type="SUPFAM" id="SSF52540">
    <property type="entry name" value="P-loop containing nucleoside triphosphate hydrolases"/>
    <property type="match status" value="1"/>
</dbReference>
<organism evidence="1 2">
    <name type="scientific">Mesorhizobium muleiense</name>
    <dbReference type="NCBI Taxonomy" id="1004279"/>
    <lineage>
        <taxon>Bacteria</taxon>
        <taxon>Pseudomonadati</taxon>
        <taxon>Pseudomonadota</taxon>
        <taxon>Alphaproteobacteria</taxon>
        <taxon>Hyphomicrobiales</taxon>
        <taxon>Phyllobacteriaceae</taxon>
        <taxon>Mesorhizobium</taxon>
    </lineage>
</organism>
<keyword evidence="2" id="KW-1185">Reference proteome</keyword>
<dbReference type="InterPro" id="IPR052922">
    <property type="entry name" value="Cytidylate_Kinase-2"/>
</dbReference>
<accession>A0A1G9KAB9</accession>
<keyword evidence="1" id="KW-0418">Kinase</keyword>
<dbReference type="Gene3D" id="3.40.50.300">
    <property type="entry name" value="P-loop containing nucleotide triphosphate hydrolases"/>
    <property type="match status" value="1"/>
</dbReference>
<dbReference type="RefSeq" id="WP_091600521.1">
    <property type="nucleotide sequence ID" value="NZ_FNEE01000038.1"/>
</dbReference>
<keyword evidence="1" id="KW-0808">Transferase</keyword>
<dbReference type="GO" id="GO:0016301">
    <property type="term" value="F:kinase activity"/>
    <property type="evidence" value="ECO:0007669"/>
    <property type="project" value="UniProtKB-KW"/>
</dbReference>
<proteinExistence type="predicted"/>
<reference evidence="2" key="1">
    <citation type="submission" date="2016-10" db="EMBL/GenBank/DDBJ databases">
        <authorList>
            <person name="Varghese N."/>
            <person name="Submissions S."/>
        </authorList>
    </citation>
    <scope>NUCLEOTIDE SEQUENCE [LARGE SCALE GENOMIC DNA]</scope>
    <source>
        <strain evidence="2">CGMCC 1.11022</strain>
    </source>
</reference>
<protein>
    <submittedName>
        <fullName evidence="1">Adenylate kinase</fullName>
    </submittedName>
</protein>
<dbReference type="PANTHER" id="PTHR37816:SF1">
    <property type="entry name" value="TOXIN"/>
    <property type="match status" value="1"/>
</dbReference>